<organism evidence="1 2">
    <name type="scientific">Chromobacterium violaceum</name>
    <dbReference type="NCBI Taxonomy" id="536"/>
    <lineage>
        <taxon>Bacteria</taxon>
        <taxon>Pseudomonadati</taxon>
        <taxon>Pseudomonadota</taxon>
        <taxon>Betaproteobacteria</taxon>
        <taxon>Neisseriales</taxon>
        <taxon>Chromobacteriaceae</taxon>
        <taxon>Chromobacterium</taxon>
    </lineage>
</organism>
<proteinExistence type="predicted"/>
<dbReference type="Proteomes" id="UP000275777">
    <property type="component" value="Chromosome"/>
</dbReference>
<evidence type="ECO:0000313" key="2">
    <source>
        <dbReference type="Proteomes" id="UP000275777"/>
    </source>
</evidence>
<gene>
    <name evidence="1" type="ORF">NCTC9695_01835</name>
</gene>
<name>A0A3S4HGM7_CHRVL</name>
<evidence type="ECO:0000313" key="1">
    <source>
        <dbReference type="EMBL" id="VEB41407.1"/>
    </source>
</evidence>
<protein>
    <submittedName>
        <fullName evidence="1">Uncharacterized protein</fullName>
    </submittedName>
</protein>
<accession>A0A3S4HGM7</accession>
<dbReference type="EMBL" id="LR134182">
    <property type="protein sequence ID" value="VEB41407.1"/>
    <property type="molecule type" value="Genomic_DNA"/>
</dbReference>
<sequence length="30" mass="3445">MIRRLRSAAKAQADEFSAAQWQLLGRLEVE</sequence>
<reference evidence="1 2" key="1">
    <citation type="submission" date="2018-12" db="EMBL/GenBank/DDBJ databases">
        <authorList>
            <consortium name="Pathogen Informatics"/>
        </authorList>
    </citation>
    <scope>NUCLEOTIDE SEQUENCE [LARGE SCALE GENOMIC DNA]</scope>
    <source>
        <strain evidence="1 2">NCTC9695</strain>
    </source>
</reference>
<dbReference type="AlphaFoldDB" id="A0A3S4HGM7"/>